<evidence type="ECO:0000259" key="3">
    <source>
        <dbReference type="Pfam" id="PF12804"/>
    </source>
</evidence>
<accession>A0A382N1N7</accession>
<dbReference type="EMBL" id="UINC01097430">
    <property type="protein sequence ID" value="SVC55123.1"/>
    <property type="molecule type" value="Genomic_DNA"/>
</dbReference>
<dbReference type="InterPro" id="IPR029044">
    <property type="entry name" value="Nucleotide-diphossugar_trans"/>
</dbReference>
<dbReference type="SUPFAM" id="SSF53448">
    <property type="entry name" value="Nucleotide-diphospho-sugar transferases"/>
    <property type="match status" value="1"/>
</dbReference>
<protein>
    <recommendedName>
        <fullName evidence="3">MobA-like NTP transferase domain-containing protein</fullName>
    </recommendedName>
</protein>
<dbReference type="AlphaFoldDB" id="A0A382N1N7"/>
<reference evidence="4" key="1">
    <citation type="submission" date="2018-05" db="EMBL/GenBank/DDBJ databases">
        <authorList>
            <person name="Lanie J.A."/>
            <person name="Ng W.-L."/>
            <person name="Kazmierczak K.M."/>
            <person name="Andrzejewski T.M."/>
            <person name="Davidsen T.M."/>
            <person name="Wayne K.J."/>
            <person name="Tettelin H."/>
            <person name="Glass J.I."/>
            <person name="Rusch D."/>
            <person name="Podicherti R."/>
            <person name="Tsui H.-C.T."/>
            <person name="Winkler M.E."/>
        </authorList>
    </citation>
    <scope>NUCLEOTIDE SEQUENCE</scope>
</reference>
<dbReference type="PANTHER" id="PTHR43584:SF8">
    <property type="entry name" value="N-ACETYLMURAMATE ALPHA-1-PHOSPHATE URIDYLYLTRANSFERASE"/>
    <property type="match status" value="1"/>
</dbReference>
<keyword evidence="1" id="KW-0808">Transferase</keyword>
<sequence length="249" mass="28091">MNAIILSAGKGTRLRPETISIPKGMVKLFDKSLLEMQIDIFKKCGINDISIVTGYLADKITFPSINYFKNENFSSTAGNESIFCAKEKLQDCTIITYGDLVFEKAVIDQVIDFKGDIGITVDLDWEKNYVNRDQHPKSEAENILINGNEILEIRKNISACKENEKIGECPGLVKFSRKASKVFLDKYSELEISHQGKFHNAPSLEKALISDMIQELIDSEINVEPIYVSGKWCEIDTPQDLQIARKLFS</sequence>
<gene>
    <name evidence="4" type="ORF">METZ01_LOCUS307977</name>
</gene>
<dbReference type="PANTHER" id="PTHR43584">
    <property type="entry name" value="NUCLEOTIDYL TRANSFERASE"/>
    <property type="match status" value="1"/>
</dbReference>
<evidence type="ECO:0000256" key="1">
    <source>
        <dbReference type="ARBA" id="ARBA00022679"/>
    </source>
</evidence>
<dbReference type="InterPro" id="IPR050065">
    <property type="entry name" value="GlmU-like"/>
</dbReference>
<organism evidence="4">
    <name type="scientific">marine metagenome</name>
    <dbReference type="NCBI Taxonomy" id="408172"/>
    <lineage>
        <taxon>unclassified sequences</taxon>
        <taxon>metagenomes</taxon>
        <taxon>ecological metagenomes</taxon>
    </lineage>
</organism>
<dbReference type="GO" id="GO:0016779">
    <property type="term" value="F:nucleotidyltransferase activity"/>
    <property type="evidence" value="ECO:0007669"/>
    <property type="project" value="UniProtKB-KW"/>
</dbReference>
<evidence type="ECO:0000256" key="2">
    <source>
        <dbReference type="ARBA" id="ARBA00022695"/>
    </source>
</evidence>
<proteinExistence type="predicted"/>
<feature type="domain" description="MobA-like NTP transferase" evidence="3">
    <location>
        <begin position="3"/>
        <end position="112"/>
    </location>
</feature>
<keyword evidence="2" id="KW-0548">Nucleotidyltransferase</keyword>
<dbReference type="CDD" id="cd02523">
    <property type="entry name" value="PC_cytidylyltransferase"/>
    <property type="match status" value="1"/>
</dbReference>
<dbReference type="Pfam" id="PF12804">
    <property type="entry name" value="NTP_transf_3"/>
    <property type="match status" value="1"/>
</dbReference>
<evidence type="ECO:0000313" key="4">
    <source>
        <dbReference type="EMBL" id="SVC55123.1"/>
    </source>
</evidence>
<dbReference type="InterPro" id="IPR025877">
    <property type="entry name" value="MobA-like_NTP_Trfase"/>
</dbReference>
<name>A0A382N1N7_9ZZZZ</name>
<dbReference type="Gene3D" id="3.90.550.10">
    <property type="entry name" value="Spore Coat Polysaccharide Biosynthesis Protein SpsA, Chain A"/>
    <property type="match status" value="1"/>
</dbReference>